<organism evidence="2 3">
    <name type="scientific">Portunus trituberculatus</name>
    <name type="common">Swimming crab</name>
    <name type="synonym">Neptunus trituberculatus</name>
    <dbReference type="NCBI Taxonomy" id="210409"/>
    <lineage>
        <taxon>Eukaryota</taxon>
        <taxon>Metazoa</taxon>
        <taxon>Ecdysozoa</taxon>
        <taxon>Arthropoda</taxon>
        <taxon>Crustacea</taxon>
        <taxon>Multicrustacea</taxon>
        <taxon>Malacostraca</taxon>
        <taxon>Eumalacostraca</taxon>
        <taxon>Eucarida</taxon>
        <taxon>Decapoda</taxon>
        <taxon>Pleocyemata</taxon>
        <taxon>Brachyura</taxon>
        <taxon>Eubrachyura</taxon>
        <taxon>Portunoidea</taxon>
        <taxon>Portunidae</taxon>
        <taxon>Portuninae</taxon>
        <taxon>Portunus</taxon>
    </lineage>
</organism>
<comment type="caution">
    <text evidence="2">The sequence shown here is derived from an EMBL/GenBank/DDBJ whole genome shotgun (WGS) entry which is preliminary data.</text>
</comment>
<dbReference type="EMBL" id="VSRR010012509">
    <property type="protein sequence ID" value="MPC54640.1"/>
    <property type="molecule type" value="Genomic_DNA"/>
</dbReference>
<sequence>MKQGWRMKASLWSMGKWHSGESARFILGSDVKEIKRVAEKLPGFGAQQPNTTNIAEADSTTQTEAMPLKEKLLDPTTMQEITKHAKSLGTKETPEDDKQVVKVENEENFPPVKVETRKKPKKTVQLTEVVTVQESDGQVQEAKIKQEDGVKKIEKRPKPLRKLECPMIKENSGEQIEECKTQ</sequence>
<feature type="compositionally biased region" description="Polar residues" evidence="1">
    <location>
        <begin position="47"/>
        <end position="63"/>
    </location>
</feature>
<dbReference type="OrthoDB" id="6349213at2759"/>
<evidence type="ECO:0000313" key="2">
    <source>
        <dbReference type="EMBL" id="MPC54640.1"/>
    </source>
</evidence>
<protein>
    <submittedName>
        <fullName evidence="2">Uncharacterized protein</fullName>
    </submittedName>
</protein>
<accession>A0A5B7G3F4</accession>
<evidence type="ECO:0000256" key="1">
    <source>
        <dbReference type="SAM" id="MobiDB-lite"/>
    </source>
</evidence>
<reference evidence="2 3" key="1">
    <citation type="submission" date="2019-05" db="EMBL/GenBank/DDBJ databases">
        <title>Another draft genome of Portunus trituberculatus and its Hox gene families provides insights of decapod evolution.</title>
        <authorList>
            <person name="Jeong J.-H."/>
            <person name="Song I."/>
            <person name="Kim S."/>
            <person name="Choi T."/>
            <person name="Kim D."/>
            <person name="Ryu S."/>
            <person name="Kim W."/>
        </authorList>
    </citation>
    <scope>NUCLEOTIDE SEQUENCE [LARGE SCALE GENOMIC DNA]</scope>
    <source>
        <tissue evidence="2">Muscle</tissue>
    </source>
</reference>
<feature type="region of interest" description="Disordered" evidence="1">
    <location>
        <begin position="84"/>
        <end position="123"/>
    </location>
</feature>
<keyword evidence="3" id="KW-1185">Reference proteome</keyword>
<feature type="region of interest" description="Disordered" evidence="1">
    <location>
        <begin position="42"/>
        <end position="63"/>
    </location>
</feature>
<dbReference type="AlphaFoldDB" id="A0A5B7G3F4"/>
<evidence type="ECO:0000313" key="3">
    <source>
        <dbReference type="Proteomes" id="UP000324222"/>
    </source>
</evidence>
<gene>
    <name evidence="2" type="ORF">E2C01_048563</name>
</gene>
<name>A0A5B7G3F4_PORTR</name>
<proteinExistence type="predicted"/>
<dbReference type="Proteomes" id="UP000324222">
    <property type="component" value="Unassembled WGS sequence"/>
</dbReference>
<feature type="compositionally biased region" description="Basic and acidic residues" evidence="1">
    <location>
        <begin position="92"/>
        <end position="105"/>
    </location>
</feature>